<name>A0ABQ2V2U8_9ACTN</name>
<protein>
    <recommendedName>
        <fullName evidence="3">Rieske domain-containing protein</fullName>
    </recommendedName>
</protein>
<organism evidence="1 2">
    <name type="scientific">Streptomyces albospinus</name>
    <dbReference type="NCBI Taxonomy" id="285515"/>
    <lineage>
        <taxon>Bacteria</taxon>
        <taxon>Bacillati</taxon>
        <taxon>Actinomycetota</taxon>
        <taxon>Actinomycetes</taxon>
        <taxon>Kitasatosporales</taxon>
        <taxon>Streptomycetaceae</taxon>
        <taxon>Streptomyces</taxon>
    </lineage>
</organism>
<evidence type="ECO:0000313" key="2">
    <source>
        <dbReference type="Proteomes" id="UP000654471"/>
    </source>
</evidence>
<keyword evidence="2" id="KW-1185">Reference proteome</keyword>
<proteinExistence type="predicted"/>
<sequence>MGYAARPVAWDGDGEHAVLVRDPVADRPRAGATPVEFGDQVRQVCPYHHGRLGFAGDDRARHDITLTGRIALKSRTHNEHA</sequence>
<evidence type="ECO:0000313" key="1">
    <source>
        <dbReference type="EMBL" id="GGU65701.1"/>
    </source>
</evidence>
<accession>A0ABQ2V2U8</accession>
<reference evidence="2" key="1">
    <citation type="journal article" date="2019" name="Int. J. Syst. Evol. Microbiol.">
        <title>The Global Catalogue of Microorganisms (GCM) 10K type strain sequencing project: providing services to taxonomists for standard genome sequencing and annotation.</title>
        <authorList>
            <consortium name="The Broad Institute Genomics Platform"/>
            <consortium name="The Broad Institute Genome Sequencing Center for Infectious Disease"/>
            <person name="Wu L."/>
            <person name="Ma J."/>
        </authorList>
    </citation>
    <scope>NUCLEOTIDE SEQUENCE [LARGE SCALE GENOMIC DNA]</scope>
    <source>
        <strain evidence="2">JCM 3399</strain>
    </source>
</reference>
<evidence type="ECO:0008006" key="3">
    <source>
        <dbReference type="Google" id="ProtNLM"/>
    </source>
</evidence>
<dbReference type="Proteomes" id="UP000654471">
    <property type="component" value="Unassembled WGS sequence"/>
</dbReference>
<comment type="caution">
    <text evidence="1">The sequence shown here is derived from an EMBL/GenBank/DDBJ whole genome shotgun (WGS) entry which is preliminary data.</text>
</comment>
<gene>
    <name evidence="1" type="ORF">GCM10010211_33640</name>
</gene>
<dbReference type="EMBL" id="BMRP01000010">
    <property type="protein sequence ID" value="GGU65701.1"/>
    <property type="molecule type" value="Genomic_DNA"/>
</dbReference>